<name>A0A370DCT3_9GAMM</name>
<organism evidence="1 2">
    <name type="scientific">endosymbiont of Galathealinum brachiosum</name>
    <dbReference type="NCBI Taxonomy" id="2200906"/>
    <lineage>
        <taxon>Bacteria</taxon>
        <taxon>Pseudomonadati</taxon>
        <taxon>Pseudomonadota</taxon>
        <taxon>Gammaproteobacteria</taxon>
        <taxon>sulfur-oxidizing symbionts</taxon>
    </lineage>
</organism>
<dbReference type="InterPro" id="IPR011250">
    <property type="entry name" value="OMP/PagP_B-barrel"/>
</dbReference>
<comment type="caution">
    <text evidence="1">The sequence shown here is derived from an EMBL/GenBank/DDBJ whole genome shotgun (WGS) entry which is preliminary data.</text>
</comment>
<protein>
    <recommendedName>
        <fullName evidence="3">DUF560 domain-containing protein</fullName>
    </recommendedName>
</protein>
<reference evidence="1 2" key="1">
    <citation type="journal article" date="2018" name="ISME J.">
        <title>Endosymbiont genomes yield clues of tubeworm success.</title>
        <authorList>
            <person name="Li Y."/>
            <person name="Liles M.R."/>
            <person name="Halanych K.M."/>
        </authorList>
    </citation>
    <scope>NUCLEOTIDE SEQUENCE [LARGE SCALE GENOMIC DNA]</scope>
    <source>
        <strain evidence="1">A1464</strain>
    </source>
</reference>
<keyword evidence="2" id="KW-1185">Reference proteome</keyword>
<dbReference type="EMBL" id="QFXC01000011">
    <property type="protein sequence ID" value="RDH82390.1"/>
    <property type="molecule type" value="Genomic_DNA"/>
</dbReference>
<dbReference type="Proteomes" id="UP000254266">
    <property type="component" value="Unassembled WGS sequence"/>
</dbReference>
<accession>A0A370DCT3</accession>
<evidence type="ECO:0008006" key="3">
    <source>
        <dbReference type="Google" id="ProtNLM"/>
    </source>
</evidence>
<evidence type="ECO:0000313" key="2">
    <source>
        <dbReference type="Proteomes" id="UP000254266"/>
    </source>
</evidence>
<dbReference type="SUPFAM" id="SSF56925">
    <property type="entry name" value="OMPA-like"/>
    <property type="match status" value="1"/>
</dbReference>
<gene>
    <name evidence="1" type="ORF">DIZ80_08835</name>
</gene>
<proteinExistence type="predicted"/>
<sequence>MSTYAAETPYSFNLNTGLLYDDNVARATLEQDIVGDTIANLGVMADYRFHQSHESIIILSTAVDAYQYQDFDKLSNILVSAKADYQIQPNHGFTAPWYHVSLEYSIVNYQSTLRDSDGLSFEIGMGKRLNDRIKLRSGLIYENFEAEADEFDIDNYRFYFSLDFQTHTHNTFYMTLGYNDGNVATSTTDSTPAGNKPLSTSNNKISDIQLQSHHLPNEIPGGPLRVDDAFQNGFVYQLDTKAITLQLGNNYALSSNQSIDASLFYYSTDDSTDANYNGIIAQLSYLHRF</sequence>
<evidence type="ECO:0000313" key="1">
    <source>
        <dbReference type="EMBL" id="RDH82390.1"/>
    </source>
</evidence>
<dbReference type="AlphaFoldDB" id="A0A370DCT3"/>